<proteinExistence type="predicted"/>
<dbReference type="SFLD" id="SFLDG01129">
    <property type="entry name" value="C1.5:_HAD__Beta-PGM__Phosphata"/>
    <property type="match status" value="1"/>
</dbReference>
<organism evidence="2 3">
    <name type="scientific">Cohnella lupini</name>
    <dbReference type="NCBI Taxonomy" id="1294267"/>
    <lineage>
        <taxon>Bacteria</taxon>
        <taxon>Bacillati</taxon>
        <taxon>Bacillota</taxon>
        <taxon>Bacilli</taxon>
        <taxon>Bacillales</taxon>
        <taxon>Paenibacillaceae</taxon>
        <taxon>Cohnella</taxon>
    </lineage>
</organism>
<protein>
    <submittedName>
        <fullName evidence="2">Putative hydrolase of the HAD superfamily</fullName>
    </submittedName>
</protein>
<dbReference type="OrthoDB" id="6101375at2"/>
<dbReference type="Pfam" id="PF00702">
    <property type="entry name" value="Hydrolase"/>
    <property type="match status" value="1"/>
</dbReference>
<keyword evidence="3" id="KW-1185">Reference proteome</keyword>
<accession>A0A3D9IF05</accession>
<sequence>MSQKIMFDLDDTLVYCNKYFNFILDRFADEMMDRFGTAGISRADIAAKQTEIDIAGVQILGFKSEHFPQSFIDTYRYFQQLTGRAPSPLDEEKLWKLGNSVYELQVEPYPMMEETLESLAGNGHELHLYTGGDVLIQYKKIESMRLERYFGDRIYVRQHKNTEALEQILTAGAFDRANTWMIGNSVRTDVLPAVRCGINAVYMKQEAEWTYNVLPIDAEPSAALLTLTALPQVPPAIHDYLHGIAMKESG</sequence>
<dbReference type="InterPro" id="IPR023198">
    <property type="entry name" value="PGP-like_dom2"/>
</dbReference>
<dbReference type="EMBL" id="QRDY01000006">
    <property type="protein sequence ID" value="RED60265.1"/>
    <property type="molecule type" value="Genomic_DNA"/>
</dbReference>
<reference evidence="2 3" key="1">
    <citation type="submission" date="2018-07" db="EMBL/GenBank/DDBJ databases">
        <title>Genomic Encyclopedia of Type Strains, Phase III (KMG-III): the genomes of soil and plant-associated and newly described type strains.</title>
        <authorList>
            <person name="Whitman W."/>
        </authorList>
    </citation>
    <scope>NUCLEOTIDE SEQUENCE [LARGE SCALE GENOMIC DNA]</scope>
    <source>
        <strain evidence="2 3">CECT 8236</strain>
    </source>
</reference>
<dbReference type="GO" id="GO:0016787">
    <property type="term" value="F:hydrolase activity"/>
    <property type="evidence" value="ECO:0007669"/>
    <property type="project" value="UniProtKB-KW"/>
</dbReference>
<evidence type="ECO:0000256" key="1">
    <source>
        <dbReference type="ARBA" id="ARBA00022801"/>
    </source>
</evidence>
<gene>
    <name evidence="2" type="ORF">DFP95_10654</name>
</gene>
<dbReference type="Gene3D" id="1.10.150.240">
    <property type="entry name" value="Putative phosphatase, domain 2"/>
    <property type="match status" value="1"/>
</dbReference>
<dbReference type="SFLD" id="SFLDS00003">
    <property type="entry name" value="Haloacid_Dehalogenase"/>
    <property type="match status" value="1"/>
</dbReference>
<keyword evidence="1 2" id="KW-0378">Hydrolase</keyword>
<dbReference type="InterPro" id="IPR051540">
    <property type="entry name" value="S-2-haloacid_dehalogenase"/>
</dbReference>
<dbReference type="InterPro" id="IPR036412">
    <property type="entry name" value="HAD-like_sf"/>
</dbReference>
<dbReference type="Proteomes" id="UP000256869">
    <property type="component" value="Unassembled WGS sequence"/>
</dbReference>
<dbReference type="PANTHER" id="PTHR43316:SF8">
    <property type="entry name" value="HAD FAMILY HYDROLASE"/>
    <property type="match status" value="1"/>
</dbReference>
<dbReference type="AlphaFoldDB" id="A0A3D9IF05"/>
<dbReference type="PANTHER" id="PTHR43316">
    <property type="entry name" value="HYDROLASE, HALOACID DELAHOGENASE-RELATED"/>
    <property type="match status" value="1"/>
</dbReference>
<dbReference type="InterPro" id="IPR023214">
    <property type="entry name" value="HAD_sf"/>
</dbReference>
<name>A0A3D9IF05_9BACL</name>
<evidence type="ECO:0000313" key="3">
    <source>
        <dbReference type="Proteomes" id="UP000256869"/>
    </source>
</evidence>
<comment type="caution">
    <text evidence="2">The sequence shown here is derived from an EMBL/GenBank/DDBJ whole genome shotgun (WGS) entry which is preliminary data.</text>
</comment>
<dbReference type="RefSeq" id="WP_115992987.1">
    <property type="nucleotide sequence ID" value="NZ_QRDY01000006.1"/>
</dbReference>
<evidence type="ECO:0000313" key="2">
    <source>
        <dbReference type="EMBL" id="RED60265.1"/>
    </source>
</evidence>
<dbReference type="SUPFAM" id="SSF56784">
    <property type="entry name" value="HAD-like"/>
    <property type="match status" value="1"/>
</dbReference>
<dbReference type="Gene3D" id="3.40.50.1000">
    <property type="entry name" value="HAD superfamily/HAD-like"/>
    <property type="match status" value="1"/>
</dbReference>